<accession>A0AAN6H411</accession>
<reference evidence="1" key="1">
    <citation type="submission" date="2023-06" db="EMBL/GenBank/DDBJ databases">
        <title>Black Yeasts Isolated from many extreme environments.</title>
        <authorList>
            <person name="Coleine C."/>
            <person name="Stajich J.E."/>
            <person name="Selbmann L."/>
        </authorList>
    </citation>
    <scope>NUCLEOTIDE SEQUENCE</scope>
    <source>
        <strain evidence="1">CCFEE 5200</strain>
    </source>
</reference>
<evidence type="ECO:0000313" key="1">
    <source>
        <dbReference type="EMBL" id="KAK0952096.1"/>
    </source>
</evidence>
<protein>
    <submittedName>
        <fullName evidence="1">Uncharacterized protein</fullName>
    </submittedName>
</protein>
<comment type="caution">
    <text evidence="1">The sequence shown here is derived from an EMBL/GenBank/DDBJ whole genome shotgun (WGS) entry which is preliminary data.</text>
</comment>
<evidence type="ECO:0000313" key="2">
    <source>
        <dbReference type="Proteomes" id="UP001175353"/>
    </source>
</evidence>
<dbReference type="EMBL" id="JAUJLE010000639">
    <property type="protein sequence ID" value="KAK0952096.1"/>
    <property type="molecule type" value="Genomic_DNA"/>
</dbReference>
<dbReference type="Proteomes" id="UP001175353">
    <property type="component" value="Unassembled WGS sequence"/>
</dbReference>
<gene>
    <name evidence="1" type="ORF">LTR91_024601</name>
</gene>
<organism evidence="1 2">
    <name type="scientific">Friedmanniomyces endolithicus</name>
    <dbReference type="NCBI Taxonomy" id="329885"/>
    <lineage>
        <taxon>Eukaryota</taxon>
        <taxon>Fungi</taxon>
        <taxon>Dikarya</taxon>
        <taxon>Ascomycota</taxon>
        <taxon>Pezizomycotina</taxon>
        <taxon>Dothideomycetes</taxon>
        <taxon>Dothideomycetidae</taxon>
        <taxon>Mycosphaerellales</taxon>
        <taxon>Teratosphaeriaceae</taxon>
        <taxon>Friedmanniomyces</taxon>
    </lineage>
</organism>
<dbReference type="AlphaFoldDB" id="A0AAN6H411"/>
<name>A0AAN6H411_9PEZI</name>
<proteinExistence type="predicted"/>
<sequence>MVIESPILRASAPAAFVQHGRLWSPAIARGRLEYSAYRPEAFAPVWQQQPLRSSQPKMAQELQRHLVPASQQSQRSVIPLVDCPSNVAAVELPASGVAQEPEEELLPIFDHSDVFIPAPMVPASSLGRPKTKLPPIEMIQQRPLTQQPTQQQRPAKLSQDVPVMQSTYTSIPTPQHQHHEARPEPQLQECTAASTTGFSPEELQQTVARATLRKRQLLDESGSYWAKAQATVASRTWRTSTLNHR</sequence>
<keyword evidence="2" id="KW-1185">Reference proteome</keyword>